<dbReference type="EMBL" id="CP000886">
    <property type="protein sequence ID" value="ABX70704.1"/>
    <property type="molecule type" value="Genomic_DNA"/>
</dbReference>
<dbReference type="KEGG" id="spq:SPAB_05431"/>
<evidence type="ECO:0000313" key="2">
    <source>
        <dbReference type="Proteomes" id="UP000008556"/>
    </source>
</evidence>
<gene>
    <name evidence="1" type="ordered locus">SPAB_05431</name>
</gene>
<evidence type="ECO:0000313" key="1">
    <source>
        <dbReference type="EMBL" id="ABX70704.1"/>
    </source>
</evidence>
<reference evidence="1 2" key="1">
    <citation type="submission" date="2007-11" db="EMBL/GenBank/DDBJ databases">
        <authorList>
            <consortium name="The Salmonella enterica serovar Paratyphi B Genome Sequencing Project"/>
            <person name="McClelland M."/>
            <person name="Sanderson E.K."/>
            <person name="Porwollik S."/>
            <person name="Spieth J."/>
            <person name="Clifton W.S."/>
            <person name="Fulton R."/>
            <person name="Cordes M."/>
            <person name="Wollam A."/>
            <person name="Shah N."/>
            <person name="Pepin K."/>
            <person name="Bhonagiri V."/>
            <person name="Nash W."/>
            <person name="Johnson M."/>
            <person name="Thiruvilangam P."/>
            <person name="Wilson R."/>
        </authorList>
    </citation>
    <scope>NUCLEOTIDE SEQUENCE [LARGE SCALE GENOMIC DNA]</scope>
    <source>
        <strain evidence="2">ATCC BAA-1250 / SPB7</strain>
    </source>
</reference>
<name>A0A6C6ZAD3_SALPB</name>
<sequence length="46" mass="5212">MILFSGQFKHDTFSQDILSSSDFPVKGFIVLVQTTMWEDLCVDTIA</sequence>
<accession>A0A6C6ZAD3</accession>
<organism evidence="1 2">
    <name type="scientific">Salmonella paratyphi B (strain ATCC BAA-1250 / SPB7)</name>
    <dbReference type="NCBI Taxonomy" id="1016998"/>
    <lineage>
        <taxon>Bacteria</taxon>
        <taxon>Pseudomonadati</taxon>
        <taxon>Pseudomonadota</taxon>
        <taxon>Gammaproteobacteria</taxon>
        <taxon>Enterobacterales</taxon>
        <taxon>Enterobacteriaceae</taxon>
        <taxon>Salmonella</taxon>
    </lineage>
</organism>
<dbReference type="Proteomes" id="UP000008556">
    <property type="component" value="Chromosome"/>
</dbReference>
<proteinExistence type="predicted"/>
<protein>
    <submittedName>
        <fullName evidence="1">Uncharacterized protein</fullName>
    </submittedName>
</protein>
<dbReference type="AlphaFoldDB" id="A0A6C6ZAD3"/>